<evidence type="ECO:0000313" key="5">
    <source>
        <dbReference type="EMBL" id="TGE18155.1"/>
    </source>
</evidence>
<proteinExistence type="predicted"/>
<reference evidence="5 7" key="2">
    <citation type="submission" date="2019-04" db="EMBL/GenBank/DDBJ databases">
        <title>Genomic characterization of Staphylococcus petrasii strains.</title>
        <authorList>
            <person name="Vrbovska V."/>
            <person name="Kovarovic V."/>
            <person name="Maslanova I."/>
            <person name="Indrakova A."/>
            <person name="Petras P."/>
            <person name="Sedo O."/>
            <person name="Svec P."/>
            <person name="Fisarova L."/>
            <person name="Sedlacek I."/>
            <person name="Doskar J."/>
            <person name="Pantucek R."/>
        </authorList>
    </citation>
    <scope>NUCLEOTIDE SEQUENCE [LARGE SCALE GENOMIC DNA]</scope>
    <source>
        <strain evidence="5 7">P5404</strain>
    </source>
</reference>
<feature type="compositionally biased region" description="Basic and acidic residues" evidence="1">
    <location>
        <begin position="48"/>
        <end position="70"/>
    </location>
</feature>
<dbReference type="OrthoDB" id="9774125at2"/>
<evidence type="ECO:0000256" key="1">
    <source>
        <dbReference type="SAM" id="MobiDB-lite"/>
    </source>
</evidence>
<dbReference type="Proteomes" id="UP000254047">
    <property type="component" value="Unassembled WGS sequence"/>
</dbReference>
<dbReference type="Pfam" id="PF13200">
    <property type="entry name" value="DUF4015"/>
    <property type="match status" value="1"/>
</dbReference>
<feature type="region of interest" description="Disordered" evidence="1">
    <location>
        <begin position="21"/>
        <end position="70"/>
    </location>
</feature>
<dbReference type="PROSITE" id="PS51257">
    <property type="entry name" value="PROKAR_LIPOPROTEIN"/>
    <property type="match status" value="1"/>
</dbReference>
<accession>A0A380FYN4</accession>
<evidence type="ECO:0000313" key="6">
    <source>
        <dbReference type="Proteomes" id="UP000254047"/>
    </source>
</evidence>
<keyword evidence="2" id="KW-0732">Signal</keyword>
<name>A0A380FYN4_9STAP</name>
<dbReference type="Proteomes" id="UP000297598">
    <property type="component" value="Unassembled WGS sequence"/>
</dbReference>
<feature type="compositionally biased region" description="Basic and acidic residues" evidence="1">
    <location>
        <begin position="408"/>
        <end position="443"/>
    </location>
</feature>
<feature type="region of interest" description="Disordered" evidence="1">
    <location>
        <begin position="399"/>
        <end position="449"/>
    </location>
</feature>
<dbReference type="InterPro" id="IPR025275">
    <property type="entry name" value="DUF4015"/>
</dbReference>
<reference evidence="4 6" key="1">
    <citation type="submission" date="2018-06" db="EMBL/GenBank/DDBJ databases">
        <authorList>
            <consortium name="Pathogen Informatics"/>
            <person name="Doyle S."/>
        </authorList>
    </citation>
    <scope>NUCLEOTIDE SEQUENCE [LARGE SCALE GENOMIC DNA]</scope>
    <source>
        <strain evidence="4 6">NCTC13830</strain>
    </source>
</reference>
<feature type="domain" description="DUF4015" evidence="3">
    <location>
        <begin position="72"/>
        <end position="396"/>
    </location>
</feature>
<dbReference type="InterPro" id="IPR017853">
    <property type="entry name" value="GH"/>
</dbReference>
<organism evidence="4 6">
    <name type="scientific">Staphylococcus petrasii</name>
    <dbReference type="NCBI Taxonomy" id="1276936"/>
    <lineage>
        <taxon>Bacteria</taxon>
        <taxon>Bacillati</taxon>
        <taxon>Bacillota</taxon>
        <taxon>Bacilli</taxon>
        <taxon>Bacillales</taxon>
        <taxon>Staphylococcaceae</taxon>
        <taxon>Staphylococcus</taxon>
    </lineage>
</organism>
<dbReference type="EMBL" id="UHDO01000001">
    <property type="protein sequence ID" value="SUM42901.1"/>
    <property type="molecule type" value="Genomic_DNA"/>
</dbReference>
<protein>
    <submittedName>
        <fullName evidence="5">GTP-binding protein</fullName>
    </submittedName>
</protein>
<evidence type="ECO:0000313" key="7">
    <source>
        <dbReference type="Proteomes" id="UP000297598"/>
    </source>
</evidence>
<dbReference type="RefSeq" id="WP_103298071.1">
    <property type="nucleotide sequence ID" value="NZ_JALCXZ010000003.1"/>
</dbReference>
<sequence>MKKNKIFAVLTTSALLLAACSNGDNSSDSGQKGDSQKNEQTSSNSQSDKLKKNNEKNDNSNKVDYPKDGVKGIYVTSNSTQGEKLDELIKFIKDSKLNTMVIDVKDDEGNITMKLNTGNKNVDKNTLDIVDGKKLLKKLHDNNIYPIARIVTFKDTKLAKEHPEWSFKNSDGSVWTNGKGDSFINPFMKEVWDYDITVAKAAAKAGFQDIQFDYVRFPEGFENEADSLTYNKGDYKNSKLSSGDQRVDTITKFLEHANKELKPMGVNVSADVFGYSALVKNAPGIGQSFPKISKNVDAISSMIYPSHWSNGDFGLQAPDTEPYKTVNRYIQKENNLLDTLGKDKPISRPWIQDFTASYLGSGNYIDYDAKQVSEQVQALKDNGVNEFLLWNAGNEYTEGANYNPKKGNAKEQDPEGVEQESKDNNKDSNSKDSQNKDNKDKQSNQDNQQ</sequence>
<evidence type="ECO:0000256" key="2">
    <source>
        <dbReference type="SAM" id="SignalP"/>
    </source>
</evidence>
<dbReference type="AlphaFoldDB" id="A0A380FYN4"/>
<feature type="signal peptide" evidence="2">
    <location>
        <begin position="1"/>
        <end position="18"/>
    </location>
</feature>
<dbReference type="PANTHER" id="PTHR43405:SF1">
    <property type="entry name" value="GLYCOSYL HYDROLASE DIGH"/>
    <property type="match status" value="1"/>
</dbReference>
<gene>
    <name evidence="5" type="ORF">BJR09_04295</name>
    <name evidence="4" type="ORF">NCTC13830_00425</name>
</gene>
<dbReference type="PANTHER" id="PTHR43405">
    <property type="entry name" value="GLYCOSYL HYDROLASE DIGH"/>
    <property type="match status" value="1"/>
</dbReference>
<dbReference type="InterPro" id="IPR052177">
    <property type="entry name" value="Divisome_Glycosyl_Hydrolase"/>
</dbReference>
<dbReference type="EMBL" id="SRLS01000005">
    <property type="protein sequence ID" value="TGE18155.1"/>
    <property type="molecule type" value="Genomic_DNA"/>
</dbReference>
<dbReference type="SUPFAM" id="SSF51445">
    <property type="entry name" value="(Trans)glycosidases"/>
    <property type="match status" value="1"/>
</dbReference>
<evidence type="ECO:0000259" key="3">
    <source>
        <dbReference type="Pfam" id="PF13200"/>
    </source>
</evidence>
<keyword evidence="7" id="KW-1185">Reference proteome</keyword>
<dbReference type="Gene3D" id="3.20.20.80">
    <property type="entry name" value="Glycosidases"/>
    <property type="match status" value="1"/>
</dbReference>
<feature type="compositionally biased region" description="Polar residues" evidence="1">
    <location>
        <begin position="22"/>
        <end position="46"/>
    </location>
</feature>
<feature type="chain" id="PRO_5039532943" evidence="2">
    <location>
        <begin position="19"/>
        <end position="449"/>
    </location>
</feature>
<evidence type="ECO:0000313" key="4">
    <source>
        <dbReference type="EMBL" id="SUM42901.1"/>
    </source>
</evidence>